<keyword evidence="2" id="KW-1185">Reference proteome</keyword>
<dbReference type="GO" id="GO:0005525">
    <property type="term" value="F:GTP binding"/>
    <property type="evidence" value="ECO:0007669"/>
    <property type="project" value="InterPro"/>
</dbReference>
<dbReference type="GO" id="GO:0003924">
    <property type="term" value="F:GTPase activity"/>
    <property type="evidence" value="ECO:0007669"/>
    <property type="project" value="InterPro"/>
</dbReference>
<evidence type="ECO:0000313" key="2">
    <source>
        <dbReference type="Proteomes" id="UP000265520"/>
    </source>
</evidence>
<organism evidence="1 2">
    <name type="scientific">Trifolium medium</name>
    <dbReference type="NCBI Taxonomy" id="97028"/>
    <lineage>
        <taxon>Eukaryota</taxon>
        <taxon>Viridiplantae</taxon>
        <taxon>Streptophyta</taxon>
        <taxon>Embryophyta</taxon>
        <taxon>Tracheophyta</taxon>
        <taxon>Spermatophyta</taxon>
        <taxon>Magnoliopsida</taxon>
        <taxon>eudicotyledons</taxon>
        <taxon>Gunneridae</taxon>
        <taxon>Pentapetalae</taxon>
        <taxon>rosids</taxon>
        <taxon>fabids</taxon>
        <taxon>Fabales</taxon>
        <taxon>Fabaceae</taxon>
        <taxon>Papilionoideae</taxon>
        <taxon>50 kb inversion clade</taxon>
        <taxon>NPAAA clade</taxon>
        <taxon>Hologalegina</taxon>
        <taxon>IRL clade</taxon>
        <taxon>Trifolieae</taxon>
        <taxon>Trifolium</taxon>
    </lineage>
</organism>
<proteinExistence type="predicted"/>
<accession>A0A392RNW1</accession>
<dbReference type="EMBL" id="LXQA010254488">
    <property type="protein sequence ID" value="MCI38331.1"/>
    <property type="molecule type" value="Genomic_DNA"/>
</dbReference>
<dbReference type="AlphaFoldDB" id="A0A392RNW1"/>
<comment type="caution">
    <text evidence="1">The sequence shown here is derived from an EMBL/GenBank/DDBJ whole genome shotgun (WGS) entry which is preliminary data.</text>
</comment>
<reference evidence="1 2" key="1">
    <citation type="journal article" date="2018" name="Front. Plant Sci.">
        <title>Red Clover (Trifolium pratense) and Zigzag Clover (T. medium) - A Picture of Genomic Similarities and Differences.</title>
        <authorList>
            <person name="Dluhosova J."/>
            <person name="Istvanek J."/>
            <person name="Nedelnik J."/>
            <person name="Repkova J."/>
        </authorList>
    </citation>
    <scope>NUCLEOTIDE SEQUENCE [LARGE SCALE GENOMIC DNA]</scope>
    <source>
        <strain evidence="2">cv. 10/8</strain>
        <tissue evidence="1">Leaf</tissue>
    </source>
</reference>
<dbReference type="SUPFAM" id="SSF52540">
    <property type="entry name" value="P-loop containing nucleoside triphosphate hydrolases"/>
    <property type="match status" value="1"/>
</dbReference>
<sequence>DGEQFAQENGMFYMETSAKTAENVNELFYEIGMWLMC</sequence>
<dbReference type="Gene3D" id="3.40.50.300">
    <property type="entry name" value="P-loop containing nucleotide triphosphate hydrolases"/>
    <property type="match status" value="1"/>
</dbReference>
<name>A0A392RNW1_9FABA</name>
<dbReference type="InterPro" id="IPR027417">
    <property type="entry name" value="P-loop_NTPase"/>
</dbReference>
<protein>
    <submittedName>
        <fullName evidence="1">Ras-related protein RHN1-like</fullName>
    </submittedName>
</protein>
<dbReference type="Pfam" id="PF00071">
    <property type="entry name" value="Ras"/>
    <property type="match status" value="1"/>
</dbReference>
<evidence type="ECO:0000313" key="1">
    <source>
        <dbReference type="EMBL" id="MCI38331.1"/>
    </source>
</evidence>
<dbReference type="Proteomes" id="UP000265520">
    <property type="component" value="Unassembled WGS sequence"/>
</dbReference>
<feature type="non-terminal residue" evidence="1">
    <location>
        <position position="1"/>
    </location>
</feature>
<dbReference type="InterPro" id="IPR001806">
    <property type="entry name" value="Small_GTPase"/>
</dbReference>